<proteinExistence type="predicted"/>
<feature type="region of interest" description="Disordered" evidence="1">
    <location>
        <begin position="120"/>
        <end position="139"/>
    </location>
</feature>
<reference evidence="2 3" key="1">
    <citation type="submission" date="2024-11" db="EMBL/GenBank/DDBJ databases">
        <title>A near-complete genome assembly of Cinchona calisaya.</title>
        <authorList>
            <person name="Lian D.C."/>
            <person name="Zhao X.W."/>
            <person name="Wei L."/>
        </authorList>
    </citation>
    <scope>NUCLEOTIDE SEQUENCE [LARGE SCALE GENOMIC DNA]</scope>
    <source>
        <tissue evidence="2">Nenye</tissue>
    </source>
</reference>
<name>A0ABD3AVK2_9GENT</name>
<dbReference type="EMBL" id="JBJUIK010000002">
    <property type="protein sequence ID" value="KAL3535253.1"/>
    <property type="molecule type" value="Genomic_DNA"/>
</dbReference>
<evidence type="ECO:0000256" key="1">
    <source>
        <dbReference type="SAM" id="MobiDB-lite"/>
    </source>
</evidence>
<dbReference type="AlphaFoldDB" id="A0ABD3AVK2"/>
<accession>A0ABD3AVK2</accession>
<evidence type="ECO:0000313" key="3">
    <source>
        <dbReference type="Proteomes" id="UP001630127"/>
    </source>
</evidence>
<keyword evidence="3" id="KW-1185">Reference proteome</keyword>
<protein>
    <submittedName>
        <fullName evidence="2">Uncharacterized protein</fullName>
    </submittedName>
</protein>
<dbReference type="Proteomes" id="UP001630127">
    <property type="component" value="Unassembled WGS sequence"/>
</dbReference>
<organism evidence="2 3">
    <name type="scientific">Cinchona calisaya</name>
    <dbReference type="NCBI Taxonomy" id="153742"/>
    <lineage>
        <taxon>Eukaryota</taxon>
        <taxon>Viridiplantae</taxon>
        <taxon>Streptophyta</taxon>
        <taxon>Embryophyta</taxon>
        <taxon>Tracheophyta</taxon>
        <taxon>Spermatophyta</taxon>
        <taxon>Magnoliopsida</taxon>
        <taxon>eudicotyledons</taxon>
        <taxon>Gunneridae</taxon>
        <taxon>Pentapetalae</taxon>
        <taxon>asterids</taxon>
        <taxon>lamiids</taxon>
        <taxon>Gentianales</taxon>
        <taxon>Rubiaceae</taxon>
        <taxon>Cinchonoideae</taxon>
        <taxon>Cinchoneae</taxon>
        <taxon>Cinchona</taxon>
    </lineage>
</organism>
<comment type="caution">
    <text evidence="2">The sequence shown here is derived from an EMBL/GenBank/DDBJ whole genome shotgun (WGS) entry which is preliminary data.</text>
</comment>
<sequence>MCQAKSLEELFYCKERRCFFGARKDESPESKKLASISEDFVSNEVSHDESQYVSDTDSNEPVQVYVLRTKSFDVSSNKDDEGWKLVTRKKKSMRRNSWRAYERATKIADGKQGAVKQVKKPLKEDASHDHHRPCLTSLF</sequence>
<gene>
    <name evidence="2" type="ORF">ACH5RR_003714</name>
</gene>
<evidence type="ECO:0000313" key="2">
    <source>
        <dbReference type="EMBL" id="KAL3535253.1"/>
    </source>
</evidence>